<accession>A0A7J0BZX5</accession>
<dbReference type="EMBL" id="JACCCF010000001">
    <property type="protein sequence ID" value="NYE39032.1"/>
    <property type="molecule type" value="Genomic_DNA"/>
</dbReference>
<organism evidence="1 3">
    <name type="scientific">Streptomyces fulvorobeus</name>
    <dbReference type="NCBI Taxonomy" id="284028"/>
    <lineage>
        <taxon>Bacteria</taxon>
        <taxon>Bacillati</taxon>
        <taxon>Actinomycetota</taxon>
        <taxon>Actinomycetes</taxon>
        <taxon>Kitasatosporales</taxon>
        <taxon>Streptomycetaceae</taxon>
        <taxon>Streptomyces</taxon>
    </lineage>
</organism>
<comment type="caution">
    <text evidence="1">The sequence shown here is derived from an EMBL/GenBank/DDBJ whole genome shotgun (WGS) entry which is preliminary data.</text>
</comment>
<dbReference type="Proteomes" id="UP000498980">
    <property type="component" value="Unassembled WGS sequence"/>
</dbReference>
<evidence type="ECO:0000313" key="2">
    <source>
        <dbReference type="EMBL" id="NYE39032.1"/>
    </source>
</evidence>
<dbReference type="Proteomes" id="UP000530403">
    <property type="component" value="Unassembled WGS sequence"/>
</dbReference>
<dbReference type="AlphaFoldDB" id="A0A7J0BZX5"/>
<evidence type="ECO:0008006" key="5">
    <source>
        <dbReference type="Google" id="ProtNLM"/>
    </source>
</evidence>
<proteinExistence type="predicted"/>
<name>A0A7J0BZX5_9ACTN</name>
<sequence length="176" mass="20007">MEHMSRKYLNLCRRCQVMLHNIDIPHPFSLDVLCRRVEKLRDRPLHLHQLPQEAASAGVCGLWLATSSADHVFYEGQTSRLHQEHIVLHELGHILFGHNALQQGVSDGIEKLLPDLDMGRVQRLLGRTNYTTRQEQEAEMLASLIRMSANRPHEEKPQGALAKLESALGVRASDVR</sequence>
<evidence type="ECO:0000313" key="1">
    <source>
        <dbReference type="EMBL" id="GFM95223.1"/>
    </source>
</evidence>
<reference evidence="2 4" key="2">
    <citation type="submission" date="2020-07" db="EMBL/GenBank/DDBJ databases">
        <title>Sequencing the genomes of 1000 actinobacteria strains.</title>
        <authorList>
            <person name="Klenk H.-P."/>
        </authorList>
    </citation>
    <scope>NUCLEOTIDE SEQUENCE [LARGE SCALE GENOMIC DNA]</scope>
    <source>
        <strain evidence="2 4">DSM 41455</strain>
    </source>
</reference>
<evidence type="ECO:0000313" key="3">
    <source>
        <dbReference type="Proteomes" id="UP000498980"/>
    </source>
</evidence>
<protein>
    <recommendedName>
        <fullName evidence="5">IrrE N-terminal-like domain-containing protein</fullName>
    </recommendedName>
</protein>
<dbReference type="EMBL" id="BLWC01000001">
    <property type="protein sequence ID" value="GFM95223.1"/>
    <property type="molecule type" value="Genomic_DNA"/>
</dbReference>
<dbReference type="RefSeq" id="WP_246352934.1">
    <property type="nucleotide sequence ID" value="NZ_BAAAUE010000008.1"/>
</dbReference>
<gene>
    <name evidence="2" type="ORF">HEB29_000043</name>
    <name evidence="1" type="ORF">Sfulv_00340</name>
</gene>
<reference evidence="1 3" key="1">
    <citation type="submission" date="2020-05" db="EMBL/GenBank/DDBJ databases">
        <title>Whole genome shotgun sequence of Streptomyces fulvorobeus NBRC 15897.</title>
        <authorList>
            <person name="Komaki H."/>
            <person name="Tamura T."/>
        </authorList>
    </citation>
    <scope>NUCLEOTIDE SEQUENCE [LARGE SCALE GENOMIC DNA]</scope>
    <source>
        <strain evidence="1 3">NBRC 15897</strain>
    </source>
</reference>
<evidence type="ECO:0000313" key="4">
    <source>
        <dbReference type="Proteomes" id="UP000530403"/>
    </source>
</evidence>
<keyword evidence="3" id="KW-1185">Reference proteome</keyword>